<evidence type="ECO:0000256" key="9">
    <source>
        <dbReference type="ARBA" id="ARBA00023065"/>
    </source>
</evidence>
<comment type="subcellular location">
    <subcellularLocation>
        <location evidence="1">Membrane</location>
        <topology evidence="1">Multi-pass membrane protein</topology>
    </subcellularLocation>
</comment>
<keyword evidence="7" id="KW-0630">Potassium</keyword>
<feature type="domain" description="Potassium channel" evidence="14">
    <location>
        <begin position="86"/>
        <end position="145"/>
    </location>
</feature>
<evidence type="ECO:0000256" key="7">
    <source>
        <dbReference type="ARBA" id="ARBA00022958"/>
    </source>
</evidence>
<dbReference type="FunFam" id="1.10.287.70:FF:000110">
    <property type="entry name" value="Potassium channel subfamily K member"/>
    <property type="match status" value="1"/>
</dbReference>
<evidence type="ECO:0000256" key="6">
    <source>
        <dbReference type="ARBA" id="ARBA00022826"/>
    </source>
</evidence>
<comment type="caution">
    <text evidence="15">The sequence shown here is derived from an EMBL/GenBank/DDBJ whole genome shotgun (WGS) entry which is preliminary data.</text>
</comment>
<keyword evidence="8 13" id="KW-1133">Transmembrane helix</keyword>
<protein>
    <recommendedName>
        <fullName evidence="14">Potassium channel domain-containing protein</fullName>
    </recommendedName>
</protein>
<evidence type="ECO:0000256" key="2">
    <source>
        <dbReference type="ARBA" id="ARBA00006666"/>
    </source>
</evidence>
<gene>
    <name evidence="15" type="ORF">GDO86_016154</name>
</gene>
<dbReference type="OrthoDB" id="297496at2759"/>
<keyword evidence="4" id="KW-0633">Potassium transport</keyword>
<feature type="transmembrane region" description="Helical" evidence="13">
    <location>
        <begin position="233"/>
        <end position="253"/>
    </location>
</feature>
<feature type="transmembrane region" description="Helical" evidence="13">
    <location>
        <begin position="165"/>
        <end position="189"/>
    </location>
</feature>
<organism evidence="15 16">
    <name type="scientific">Hymenochirus boettgeri</name>
    <name type="common">Congo dwarf clawed frog</name>
    <dbReference type="NCBI Taxonomy" id="247094"/>
    <lineage>
        <taxon>Eukaryota</taxon>
        <taxon>Metazoa</taxon>
        <taxon>Chordata</taxon>
        <taxon>Craniata</taxon>
        <taxon>Vertebrata</taxon>
        <taxon>Euteleostomi</taxon>
        <taxon>Amphibia</taxon>
        <taxon>Batrachia</taxon>
        <taxon>Anura</taxon>
        <taxon>Pipoidea</taxon>
        <taxon>Pipidae</taxon>
        <taxon>Pipinae</taxon>
        <taxon>Hymenochirus</taxon>
    </lineage>
</organism>
<evidence type="ECO:0000256" key="5">
    <source>
        <dbReference type="ARBA" id="ARBA00022692"/>
    </source>
</evidence>
<proteinExistence type="inferred from homology"/>
<evidence type="ECO:0000256" key="12">
    <source>
        <dbReference type="RuleBase" id="RU003857"/>
    </source>
</evidence>
<evidence type="ECO:0000256" key="1">
    <source>
        <dbReference type="ARBA" id="ARBA00004141"/>
    </source>
</evidence>
<dbReference type="AlphaFoldDB" id="A0A8T2K0X2"/>
<dbReference type="PANTHER" id="PTHR11003">
    <property type="entry name" value="POTASSIUM CHANNEL, SUBFAMILY K"/>
    <property type="match status" value="1"/>
</dbReference>
<dbReference type="PRINTS" id="PR01095">
    <property type="entry name" value="TASKCHANNEL"/>
</dbReference>
<evidence type="ECO:0000256" key="13">
    <source>
        <dbReference type="SAM" id="Phobius"/>
    </source>
</evidence>
<evidence type="ECO:0000256" key="4">
    <source>
        <dbReference type="ARBA" id="ARBA00022538"/>
    </source>
</evidence>
<accession>A0A8T2K0X2</accession>
<evidence type="ECO:0000313" key="16">
    <source>
        <dbReference type="Proteomes" id="UP000812440"/>
    </source>
</evidence>
<comment type="similarity">
    <text evidence="2 12">Belongs to the two pore domain potassium channel (TC 1.A.1.8) family.</text>
</comment>
<dbReference type="Pfam" id="PF07885">
    <property type="entry name" value="Ion_trans_2"/>
    <property type="match status" value="2"/>
</dbReference>
<dbReference type="GO" id="GO:0030322">
    <property type="term" value="P:stabilization of membrane potential"/>
    <property type="evidence" value="ECO:0007669"/>
    <property type="project" value="TreeGrafter"/>
</dbReference>
<keyword evidence="16" id="KW-1185">Reference proteome</keyword>
<dbReference type="GO" id="GO:0022841">
    <property type="term" value="F:potassium ion leak channel activity"/>
    <property type="evidence" value="ECO:0007669"/>
    <property type="project" value="TreeGrafter"/>
</dbReference>
<evidence type="ECO:0000256" key="10">
    <source>
        <dbReference type="ARBA" id="ARBA00023136"/>
    </source>
</evidence>
<feature type="non-terminal residue" evidence="15">
    <location>
        <position position="299"/>
    </location>
</feature>
<dbReference type="PRINTS" id="PR01333">
    <property type="entry name" value="2POREKCHANEL"/>
</dbReference>
<dbReference type="InterPro" id="IPR003092">
    <property type="entry name" value="2pore_dom_K_chnl_TASK"/>
</dbReference>
<keyword evidence="3 12" id="KW-0813">Transport</keyword>
<keyword evidence="11 12" id="KW-0407">Ion channel</keyword>
<evidence type="ECO:0000256" key="11">
    <source>
        <dbReference type="ARBA" id="ARBA00023303"/>
    </source>
</evidence>
<evidence type="ECO:0000259" key="14">
    <source>
        <dbReference type="Pfam" id="PF07885"/>
    </source>
</evidence>
<keyword evidence="10 13" id="KW-0472">Membrane</keyword>
<evidence type="ECO:0000256" key="3">
    <source>
        <dbReference type="ARBA" id="ARBA00022448"/>
    </source>
</evidence>
<dbReference type="SUPFAM" id="SSF81324">
    <property type="entry name" value="Voltage-gated potassium channels"/>
    <property type="match status" value="2"/>
</dbReference>
<dbReference type="Proteomes" id="UP000812440">
    <property type="component" value="Chromosome 8_10"/>
</dbReference>
<dbReference type="InterPro" id="IPR003280">
    <property type="entry name" value="2pore_dom_K_chnl"/>
</dbReference>
<feature type="domain" description="Potassium channel" evidence="14">
    <location>
        <begin position="170"/>
        <end position="257"/>
    </location>
</feature>
<dbReference type="GO" id="GO:0005886">
    <property type="term" value="C:plasma membrane"/>
    <property type="evidence" value="ECO:0007669"/>
    <property type="project" value="TreeGrafter"/>
</dbReference>
<reference evidence="15" key="1">
    <citation type="thesis" date="2020" institute="ProQuest LLC" country="789 East Eisenhower Parkway, Ann Arbor, MI, USA">
        <title>Comparative Genomics and Chromosome Evolution.</title>
        <authorList>
            <person name="Mudd A.B."/>
        </authorList>
    </citation>
    <scope>NUCLEOTIDE SEQUENCE</scope>
    <source>
        <strain evidence="15">Female2</strain>
        <tissue evidence="15">Blood</tissue>
    </source>
</reference>
<evidence type="ECO:0000256" key="8">
    <source>
        <dbReference type="ARBA" id="ARBA00022989"/>
    </source>
</evidence>
<feature type="transmembrane region" description="Helical" evidence="13">
    <location>
        <begin position="201"/>
        <end position="221"/>
    </location>
</feature>
<dbReference type="GO" id="GO:0015271">
    <property type="term" value="F:outward rectifier potassium channel activity"/>
    <property type="evidence" value="ECO:0007669"/>
    <property type="project" value="TreeGrafter"/>
</dbReference>
<keyword evidence="5 12" id="KW-0812">Transmembrane</keyword>
<dbReference type="Gene3D" id="1.10.287.70">
    <property type="match status" value="1"/>
</dbReference>
<dbReference type="PANTHER" id="PTHR11003:SF350">
    <property type="entry name" value="POTASSIUM CHANNEL DOMAIN-CONTAINING PROTEIN"/>
    <property type="match status" value="1"/>
</dbReference>
<dbReference type="InterPro" id="IPR013099">
    <property type="entry name" value="K_chnl_dom"/>
</dbReference>
<feature type="transmembrane region" description="Helical" evidence="13">
    <location>
        <begin position="9"/>
        <end position="30"/>
    </location>
</feature>
<dbReference type="EMBL" id="JAACNH010000003">
    <property type="protein sequence ID" value="KAG8449394.1"/>
    <property type="molecule type" value="Genomic_DNA"/>
</dbReference>
<keyword evidence="6" id="KW-0631">Potassium channel</keyword>
<feature type="transmembrane region" description="Helical" evidence="13">
    <location>
        <begin position="118"/>
        <end position="144"/>
    </location>
</feature>
<keyword evidence="9 12" id="KW-0406">Ion transport</keyword>
<evidence type="ECO:0000313" key="15">
    <source>
        <dbReference type="EMBL" id="KAG8449394.1"/>
    </source>
</evidence>
<sequence length="299" mass="33374">MPSSETCKCILLALAFMAYLMVGAVVFQVFEKVAEDTAKADTEHHTLDFLKNYTCLTKDALDHLVNVITDAVKQGIHPLENATKNTHSNWDISSSFFFAGTVVTTIGYGTLSPRTPAGQIFCVFYALFGIPLNVIFLGQLGKLLSRGCRKLGKYFFKKGMKKEKVKLLTIVFFLVTGIIVFLGIPPLIFTHTESWTYTEGVYYAFVSLSTIGFGDYVVGYGSQPNIPFRGYRALVCLWIIFGLAWLSLLFNLLTSLLKDTKKKIAKDLQKKKGNKKPNPPVVLESLTRSYLSEMEEGVE</sequence>
<name>A0A8T2K0X2_9PIPI</name>